<feature type="region of interest" description="Disordered" evidence="1">
    <location>
        <begin position="1"/>
        <end position="80"/>
    </location>
</feature>
<name>A0A1L7WPZ8_9HELO</name>
<evidence type="ECO:0008006" key="4">
    <source>
        <dbReference type="Google" id="ProtNLM"/>
    </source>
</evidence>
<evidence type="ECO:0000256" key="1">
    <source>
        <dbReference type="SAM" id="MobiDB-lite"/>
    </source>
</evidence>
<dbReference type="STRING" id="576137.A0A1L7WPZ8"/>
<organism evidence="2 3">
    <name type="scientific">Phialocephala subalpina</name>
    <dbReference type="NCBI Taxonomy" id="576137"/>
    <lineage>
        <taxon>Eukaryota</taxon>
        <taxon>Fungi</taxon>
        <taxon>Dikarya</taxon>
        <taxon>Ascomycota</taxon>
        <taxon>Pezizomycotina</taxon>
        <taxon>Leotiomycetes</taxon>
        <taxon>Helotiales</taxon>
        <taxon>Mollisiaceae</taxon>
        <taxon>Phialocephala</taxon>
        <taxon>Phialocephala fortinii species complex</taxon>
    </lineage>
</organism>
<feature type="compositionally biased region" description="Basic residues" evidence="1">
    <location>
        <begin position="1"/>
        <end position="10"/>
    </location>
</feature>
<protein>
    <recommendedName>
        <fullName evidence="4">DNA repair protein Dds20/Mei5</fullName>
    </recommendedName>
</protein>
<accession>A0A1L7WPZ8</accession>
<dbReference type="PANTHER" id="PTHR28527">
    <property type="entry name" value="MATING-TYPE SWITCHING PROTEIN SWI2-RELATED"/>
    <property type="match status" value="1"/>
</dbReference>
<feature type="compositionally biased region" description="Basic and acidic residues" evidence="1">
    <location>
        <begin position="113"/>
        <end position="138"/>
    </location>
</feature>
<keyword evidence="3" id="KW-1185">Reference proteome</keyword>
<dbReference type="Gene3D" id="6.10.140.1020">
    <property type="match status" value="1"/>
</dbReference>
<gene>
    <name evidence="2" type="ORF">PAC_04728</name>
</gene>
<reference evidence="2 3" key="1">
    <citation type="submission" date="2016-03" db="EMBL/GenBank/DDBJ databases">
        <authorList>
            <person name="Ploux O."/>
        </authorList>
    </citation>
    <scope>NUCLEOTIDE SEQUENCE [LARGE SCALE GENOMIC DNA]</scope>
    <source>
        <strain evidence="2 3">UAMH 11012</strain>
    </source>
</reference>
<dbReference type="OrthoDB" id="27934at2759"/>
<feature type="compositionally biased region" description="Basic and acidic residues" evidence="1">
    <location>
        <begin position="211"/>
        <end position="220"/>
    </location>
</feature>
<feature type="compositionally biased region" description="Basic and acidic residues" evidence="1">
    <location>
        <begin position="179"/>
        <end position="188"/>
    </location>
</feature>
<feature type="region of interest" description="Disordered" evidence="1">
    <location>
        <begin position="169"/>
        <end position="249"/>
    </location>
</feature>
<dbReference type="Proteomes" id="UP000184330">
    <property type="component" value="Unassembled WGS sequence"/>
</dbReference>
<evidence type="ECO:0000313" key="2">
    <source>
        <dbReference type="EMBL" id="CZR54844.1"/>
    </source>
</evidence>
<feature type="compositionally biased region" description="Polar residues" evidence="1">
    <location>
        <begin position="52"/>
        <end position="64"/>
    </location>
</feature>
<feature type="region of interest" description="Disordered" evidence="1">
    <location>
        <begin position="113"/>
        <end position="142"/>
    </location>
</feature>
<proteinExistence type="predicted"/>
<evidence type="ECO:0000313" key="3">
    <source>
        <dbReference type="Proteomes" id="UP000184330"/>
    </source>
</evidence>
<dbReference type="AlphaFoldDB" id="A0A1L7WPZ8"/>
<feature type="compositionally biased region" description="Acidic residues" evidence="1">
    <location>
        <begin position="195"/>
        <end position="210"/>
    </location>
</feature>
<dbReference type="PANTHER" id="PTHR28527:SF1">
    <property type="entry name" value="SWI5-DEPENDENT RECOMBINATION DNA REPAIR PROTEIN 1"/>
    <property type="match status" value="1"/>
</dbReference>
<sequence length="280" mass="31368">MSTPAAKRRRIEAASQTLSKPFRSPFKTPLKSPGKAAPSEDSTIATPVPLASKTTNSLLSNPAKTPSLPAPSANRTLRPKKTFSSPVAAAALNADPDVAPLLRTQRELEKELRELKEEVDTAEQARKIETESRMKDPDGEMDGELVELIEKWKGASRLAAEELFTKVSERVNRMGGPRAWKEMQKRQQEYQNSWDQEDQPNNDDDDEDGEGKETEKRDIYAEYGVDPETENEKSQRPNGLGDLGELPGQEDEFTVGMMLRALNVDLEIIGYDKQQQRWVD</sequence>
<dbReference type="GO" id="GO:0006310">
    <property type="term" value="P:DNA recombination"/>
    <property type="evidence" value="ECO:0007669"/>
    <property type="project" value="TreeGrafter"/>
</dbReference>
<dbReference type="EMBL" id="FJOG01000005">
    <property type="protein sequence ID" value="CZR54844.1"/>
    <property type="molecule type" value="Genomic_DNA"/>
</dbReference>